<gene>
    <name evidence="1" type="ORF">PPACK8108_LOCUS18529</name>
</gene>
<dbReference type="AlphaFoldDB" id="A0AAV0BCE0"/>
<dbReference type="EMBL" id="CALTRL010005357">
    <property type="protein sequence ID" value="CAH7684376.1"/>
    <property type="molecule type" value="Genomic_DNA"/>
</dbReference>
<evidence type="ECO:0000313" key="2">
    <source>
        <dbReference type="Proteomes" id="UP001153365"/>
    </source>
</evidence>
<dbReference type="Proteomes" id="UP001153365">
    <property type="component" value="Unassembled WGS sequence"/>
</dbReference>
<organism evidence="1 2">
    <name type="scientific">Phakopsora pachyrhizi</name>
    <name type="common">Asian soybean rust disease fungus</name>
    <dbReference type="NCBI Taxonomy" id="170000"/>
    <lineage>
        <taxon>Eukaryota</taxon>
        <taxon>Fungi</taxon>
        <taxon>Dikarya</taxon>
        <taxon>Basidiomycota</taxon>
        <taxon>Pucciniomycotina</taxon>
        <taxon>Pucciniomycetes</taxon>
        <taxon>Pucciniales</taxon>
        <taxon>Phakopsoraceae</taxon>
        <taxon>Phakopsora</taxon>
    </lineage>
</organism>
<reference evidence="1" key="1">
    <citation type="submission" date="2022-06" db="EMBL/GenBank/DDBJ databases">
        <authorList>
            <consortium name="SYNGENTA / RWTH Aachen University"/>
        </authorList>
    </citation>
    <scope>NUCLEOTIDE SEQUENCE</scope>
</reference>
<keyword evidence="2" id="KW-1185">Reference proteome</keyword>
<sequence>TSLCSSAVTGAKVGLPGLKTDKSKGPLEGADNDLHPLGVKQTQSSHQDLSPATALNIPLEVDSQPFHSPSCIQPCSLVSFVFQTRAGNPIKMDENLEEPQVATQAPLKTFQTPLKGLINNTVPKPIRKDHFHMVDESIFGFTTGHGKQITPPYEESVKRALELSGNGLLRPLLKFLMHTLGSSSALSDLPSIQLVSDRKAISHTNLETNGKLGMIRIREQTEDVFNVQAGSSVHTRALNNSKRFQSLEAVDKDFTPTRKGSQLDESTSSNFKKNQKRTCISSVQFMTPAQCWLNTFQIE</sequence>
<accession>A0AAV0BCE0</accession>
<protein>
    <submittedName>
        <fullName evidence="1">Uncharacterized protein</fullName>
    </submittedName>
</protein>
<feature type="non-terminal residue" evidence="1">
    <location>
        <position position="1"/>
    </location>
</feature>
<name>A0AAV0BCE0_PHAPC</name>
<proteinExistence type="predicted"/>
<comment type="caution">
    <text evidence="1">The sequence shown here is derived from an EMBL/GenBank/DDBJ whole genome shotgun (WGS) entry which is preliminary data.</text>
</comment>
<evidence type="ECO:0000313" key="1">
    <source>
        <dbReference type="EMBL" id="CAH7684376.1"/>
    </source>
</evidence>